<dbReference type="EMBL" id="UINC01004209">
    <property type="protein sequence ID" value="SVA12619.1"/>
    <property type="molecule type" value="Genomic_DNA"/>
</dbReference>
<dbReference type="SUPFAM" id="SSF53335">
    <property type="entry name" value="S-adenosyl-L-methionine-dependent methyltransferases"/>
    <property type="match status" value="1"/>
</dbReference>
<dbReference type="NCBIfam" id="TIGR01934">
    <property type="entry name" value="MenG_MenH_UbiE"/>
    <property type="match status" value="1"/>
</dbReference>
<keyword evidence="2" id="KW-0808">Transferase</keyword>
<reference evidence="4" key="1">
    <citation type="submission" date="2018-05" db="EMBL/GenBank/DDBJ databases">
        <authorList>
            <person name="Lanie J.A."/>
            <person name="Ng W.-L."/>
            <person name="Kazmierczak K.M."/>
            <person name="Andrzejewski T.M."/>
            <person name="Davidsen T.M."/>
            <person name="Wayne K.J."/>
            <person name="Tettelin H."/>
            <person name="Glass J.I."/>
            <person name="Rusch D."/>
            <person name="Podicherti R."/>
            <person name="Tsui H.-C.T."/>
            <person name="Winkler M.E."/>
        </authorList>
    </citation>
    <scope>NUCLEOTIDE SEQUENCE</scope>
</reference>
<evidence type="ECO:0000313" key="4">
    <source>
        <dbReference type="EMBL" id="SVA12619.1"/>
    </source>
</evidence>
<dbReference type="PANTHER" id="PTHR43591">
    <property type="entry name" value="METHYLTRANSFERASE"/>
    <property type="match status" value="1"/>
</dbReference>
<dbReference type="GO" id="GO:0032259">
    <property type="term" value="P:methylation"/>
    <property type="evidence" value="ECO:0007669"/>
    <property type="project" value="UniProtKB-KW"/>
</dbReference>
<proteinExistence type="inferred from homology"/>
<dbReference type="AlphaFoldDB" id="A0A381TA55"/>
<evidence type="ECO:0000256" key="2">
    <source>
        <dbReference type="ARBA" id="ARBA00022679"/>
    </source>
</evidence>
<organism evidence="4">
    <name type="scientific">marine metagenome</name>
    <dbReference type="NCBI Taxonomy" id="408172"/>
    <lineage>
        <taxon>unclassified sequences</taxon>
        <taxon>metagenomes</taxon>
        <taxon>ecological metagenomes</taxon>
    </lineage>
</organism>
<keyword evidence="3" id="KW-0949">S-adenosyl-L-methionine</keyword>
<accession>A0A381TA55</accession>
<dbReference type="InterPro" id="IPR004033">
    <property type="entry name" value="UbiE/COQ5_MeTrFase"/>
</dbReference>
<evidence type="ECO:0000256" key="1">
    <source>
        <dbReference type="ARBA" id="ARBA00022603"/>
    </source>
</evidence>
<dbReference type="PROSITE" id="PS01183">
    <property type="entry name" value="UBIE_1"/>
    <property type="match status" value="1"/>
</dbReference>
<name>A0A381TA55_9ZZZZ</name>
<sequence>MNTKDSKPKTHFGFQQIDSEDKREKVREVFDNVVEGYDLMNDLMSFGVHRIWKRVAAEMSEIRPDSCFLDLAGGTGDMTSLIAPRLNHEGLAILSDINEKMLVSGRDKLIDSGLNNFLPVQLDAQLIPFKQNSFDVISIAFGLRNVTDKEKALNSILYCLKPGGKLIVLEFSKPTNEIIREIYDFYSFEIIPKLGELVLSSEESYRYLAESIRMHPTQDELKELFENCGFKNCNYENLTNGVVAIHTGTKPKEQ</sequence>
<dbReference type="CDD" id="cd02440">
    <property type="entry name" value="AdoMet_MTases"/>
    <property type="match status" value="1"/>
</dbReference>
<evidence type="ECO:0000256" key="3">
    <source>
        <dbReference type="ARBA" id="ARBA00022691"/>
    </source>
</evidence>
<dbReference type="GO" id="GO:0008425">
    <property type="term" value="F:2-methoxy-6-polyprenyl-1,4-benzoquinol methyltransferase activity"/>
    <property type="evidence" value="ECO:0007669"/>
    <property type="project" value="TreeGrafter"/>
</dbReference>
<dbReference type="Gene3D" id="3.40.50.150">
    <property type="entry name" value="Vaccinia Virus protein VP39"/>
    <property type="match status" value="1"/>
</dbReference>
<dbReference type="InterPro" id="IPR029063">
    <property type="entry name" value="SAM-dependent_MTases_sf"/>
</dbReference>
<keyword evidence="1" id="KW-0489">Methyltransferase</keyword>
<dbReference type="HAMAP" id="MF_01813">
    <property type="entry name" value="MenG_UbiE_methyltr"/>
    <property type="match status" value="1"/>
</dbReference>
<dbReference type="PROSITE" id="PS51608">
    <property type="entry name" value="SAM_MT_UBIE"/>
    <property type="match status" value="1"/>
</dbReference>
<protein>
    <submittedName>
        <fullName evidence="4">Uncharacterized protein</fullName>
    </submittedName>
</protein>
<dbReference type="InterPro" id="IPR023576">
    <property type="entry name" value="UbiE/COQ5_MeTrFase_CS"/>
</dbReference>
<dbReference type="PANTHER" id="PTHR43591:SF24">
    <property type="entry name" value="2-METHOXY-6-POLYPRENYL-1,4-BENZOQUINOL METHYLASE, MITOCHONDRIAL"/>
    <property type="match status" value="1"/>
</dbReference>
<gene>
    <name evidence="4" type="ORF">METZ01_LOCUS65473</name>
</gene>
<dbReference type="Pfam" id="PF01209">
    <property type="entry name" value="Ubie_methyltran"/>
    <property type="match status" value="1"/>
</dbReference>